<accession>A0A8K0IH36</accession>
<organism evidence="1 2">
    <name type="scientific">Cocos nucifera</name>
    <name type="common">Coconut palm</name>
    <dbReference type="NCBI Taxonomy" id="13894"/>
    <lineage>
        <taxon>Eukaryota</taxon>
        <taxon>Viridiplantae</taxon>
        <taxon>Streptophyta</taxon>
        <taxon>Embryophyta</taxon>
        <taxon>Tracheophyta</taxon>
        <taxon>Spermatophyta</taxon>
        <taxon>Magnoliopsida</taxon>
        <taxon>Liliopsida</taxon>
        <taxon>Arecaceae</taxon>
        <taxon>Arecoideae</taxon>
        <taxon>Cocoseae</taxon>
        <taxon>Attaleinae</taxon>
        <taxon>Cocos</taxon>
    </lineage>
</organism>
<dbReference type="AlphaFoldDB" id="A0A8K0IH36"/>
<evidence type="ECO:0000313" key="1">
    <source>
        <dbReference type="EMBL" id="KAG1358595.1"/>
    </source>
</evidence>
<reference evidence="1" key="2">
    <citation type="submission" date="2019-07" db="EMBL/GenBank/DDBJ databases">
        <authorList>
            <person name="Yang Y."/>
            <person name="Bocs S."/>
            <person name="Baudouin L."/>
        </authorList>
    </citation>
    <scope>NUCLEOTIDE SEQUENCE</scope>
    <source>
        <tissue evidence="1">Spear leaf of Hainan Tall coconut</tissue>
    </source>
</reference>
<keyword evidence="2" id="KW-1185">Reference proteome</keyword>
<evidence type="ECO:0000313" key="2">
    <source>
        <dbReference type="Proteomes" id="UP000797356"/>
    </source>
</evidence>
<dbReference type="EMBL" id="CM017879">
    <property type="protein sequence ID" value="KAG1358595.1"/>
    <property type="molecule type" value="Genomic_DNA"/>
</dbReference>
<sequence>MKEMMAEKLKWLMVPLYSKLLRKDLLKKLYYSSPTSIGLAFLRKKLVDADLLRKKNKEKKRNRIILSPSSELAVAKAMTTKIKTTKPKVSGLMTIEPKAAKSKVTEK</sequence>
<comment type="caution">
    <text evidence="1">The sequence shown here is derived from an EMBL/GenBank/DDBJ whole genome shotgun (WGS) entry which is preliminary data.</text>
</comment>
<reference evidence="1" key="1">
    <citation type="journal article" date="2017" name="Gigascience">
        <title>The genome draft of coconut (Cocos nucifera).</title>
        <authorList>
            <person name="Xiao Y."/>
            <person name="Xu P."/>
            <person name="Fan H."/>
            <person name="Baudouin L."/>
            <person name="Xia W."/>
            <person name="Bocs S."/>
            <person name="Xu J."/>
            <person name="Li Q."/>
            <person name="Guo A."/>
            <person name="Zhou L."/>
            <person name="Li J."/>
            <person name="Wu Y."/>
            <person name="Ma Z."/>
            <person name="Armero A."/>
            <person name="Issali A.E."/>
            <person name="Liu N."/>
            <person name="Peng M."/>
            <person name="Yang Y."/>
        </authorList>
    </citation>
    <scope>NUCLEOTIDE SEQUENCE</scope>
    <source>
        <tissue evidence="1">Spear leaf of Hainan Tall coconut</tissue>
    </source>
</reference>
<dbReference type="Proteomes" id="UP000797356">
    <property type="component" value="Chromosome 8"/>
</dbReference>
<gene>
    <name evidence="1" type="ORF">COCNU_08G000410</name>
</gene>
<name>A0A8K0IH36_COCNU</name>
<protein>
    <submittedName>
        <fullName evidence="1">Uncharacterized protein</fullName>
    </submittedName>
</protein>
<proteinExistence type="predicted"/>